<keyword evidence="2" id="KW-1185">Reference proteome</keyword>
<dbReference type="RefSeq" id="WP_163075373.1">
    <property type="nucleotide sequence ID" value="NZ_CP048630.1"/>
</dbReference>
<dbReference type="AlphaFoldDB" id="A0A6P1YLJ0"/>
<dbReference type="NCBIfam" id="TIGR04098">
    <property type="entry name" value="LnmK_bifunc"/>
    <property type="match status" value="1"/>
</dbReference>
<name>A0A6P1YLJ0_9HYPH</name>
<evidence type="ECO:0000313" key="1">
    <source>
        <dbReference type="EMBL" id="QIB34228.1"/>
    </source>
</evidence>
<protein>
    <recommendedName>
        <fullName evidence="3">Biosynthetic protein, Pnap_2097 family</fullName>
    </recommendedName>
</protein>
<sequence>MNLAVPPGGLGNALAIGAGTGSLFEDTAQLGMPQLCLGGLSEAWLLKELGHRHWMLLARLAGHAAPDFRDVDGAPVYAAFCALSIRDAAFGVLGENDRLTLHSDLMRVSRTQFLSRHRLTAKGRAMGTVELVSTFIRRSATGNHAVARVAIETLPPPLASPAAGLAGLAADMRAERMDTYKDFDLRRRTTTEAVEIEPCPAQDFNGAGFLYFPSFIAFVDRAEWQFETCRAPRATTIHRDVFFYGNVDPGEKVRVSRHDTRRGEGRLAHHCRLERASDGVRLADAFTLRRV</sequence>
<evidence type="ECO:0000313" key="2">
    <source>
        <dbReference type="Proteomes" id="UP000464751"/>
    </source>
</evidence>
<accession>A0A6P1YLJ0</accession>
<dbReference type="KEGG" id="apra:G3A50_11300"/>
<evidence type="ECO:0008006" key="3">
    <source>
        <dbReference type="Google" id="ProtNLM"/>
    </source>
</evidence>
<dbReference type="NCBIfam" id="TIGR04099">
    <property type="entry name" value="biosn_Pnap_2097"/>
    <property type="match status" value="1"/>
</dbReference>
<gene>
    <name evidence="1" type="ORF">G3A50_11300</name>
</gene>
<reference evidence="1 2" key="1">
    <citation type="submission" date="2020-02" db="EMBL/GenBank/DDBJ databases">
        <authorList>
            <person name="Li G."/>
        </authorList>
    </citation>
    <scope>NUCLEOTIDE SEQUENCE [LARGE SCALE GENOMIC DNA]</scope>
    <source>
        <strain evidence="1 2">DSM 102029</strain>
    </source>
</reference>
<dbReference type="InterPro" id="IPR024091">
    <property type="entry name" value="LnmK-like_bifun_acyl/decarbox"/>
</dbReference>
<proteinExistence type="predicted"/>
<dbReference type="EMBL" id="CP048630">
    <property type="protein sequence ID" value="QIB34228.1"/>
    <property type="molecule type" value="Genomic_DNA"/>
</dbReference>
<dbReference type="Proteomes" id="UP000464751">
    <property type="component" value="Chromosome"/>
</dbReference>
<dbReference type="Gene3D" id="3.10.129.10">
    <property type="entry name" value="Hotdog Thioesterase"/>
    <property type="match status" value="1"/>
</dbReference>
<organism evidence="1 2">
    <name type="scientific">Ancylobacter pratisalsi</name>
    <dbReference type="NCBI Taxonomy" id="1745854"/>
    <lineage>
        <taxon>Bacteria</taxon>
        <taxon>Pseudomonadati</taxon>
        <taxon>Pseudomonadota</taxon>
        <taxon>Alphaproteobacteria</taxon>
        <taxon>Hyphomicrobiales</taxon>
        <taxon>Xanthobacteraceae</taxon>
        <taxon>Ancylobacter</taxon>
    </lineage>
</organism>